<accession>A0A090S5X2</accession>
<dbReference type="EMBL" id="BBMR01000017">
    <property type="protein sequence ID" value="GAL22936.1"/>
    <property type="molecule type" value="Genomic_DNA"/>
</dbReference>
<reference evidence="1 2" key="1">
    <citation type="submission" date="2014-09" db="EMBL/GenBank/DDBJ databases">
        <title>Vibrio maritimus JCM 19235. (C45) whole genome shotgun sequence.</title>
        <authorList>
            <person name="Sawabe T."/>
            <person name="Meirelles P."/>
            <person name="Nakanishi M."/>
            <person name="Sayaka M."/>
            <person name="Hattori M."/>
            <person name="Ohkuma M."/>
        </authorList>
    </citation>
    <scope>NUCLEOTIDE SEQUENCE [LARGE SCALE GENOMIC DNA]</scope>
    <source>
        <strain evidence="2">JCM19235</strain>
    </source>
</reference>
<evidence type="ECO:0000313" key="1">
    <source>
        <dbReference type="EMBL" id="GAL22936.1"/>
    </source>
</evidence>
<protein>
    <submittedName>
        <fullName evidence="1">Uncharacterized protein</fullName>
    </submittedName>
</protein>
<gene>
    <name evidence="1" type="ORF">JCM19235_1237</name>
</gene>
<proteinExistence type="predicted"/>
<comment type="caution">
    <text evidence="1">The sequence shown here is derived from an EMBL/GenBank/DDBJ whole genome shotgun (WGS) entry which is preliminary data.</text>
</comment>
<evidence type="ECO:0000313" key="2">
    <source>
        <dbReference type="Proteomes" id="UP000029228"/>
    </source>
</evidence>
<dbReference type="Proteomes" id="UP000029228">
    <property type="component" value="Unassembled WGS sequence"/>
</dbReference>
<organism evidence="1 2">
    <name type="scientific">Vibrio maritimus</name>
    <dbReference type="NCBI Taxonomy" id="990268"/>
    <lineage>
        <taxon>Bacteria</taxon>
        <taxon>Pseudomonadati</taxon>
        <taxon>Pseudomonadota</taxon>
        <taxon>Gammaproteobacteria</taxon>
        <taxon>Vibrionales</taxon>
        <taxon>Vibrionaceae</taxon>
        <taxon>Vibrio</taxon>
    </lineage>
</organism>
<dbReference type="AlphaFoldDB" id="A0A090S5X2"/>
<keyword evidence="2" id="KW-1185">Reference proteome</keyword>
<name>A0A090S5X2_9VIBR</name>
<dbReference type="STRING" id="990268.JCM19235_1237"/>
<sequence>MNNVSISTVLEKNKISSENALVFALEAQVLDPFSGSFVETVYLTNHTTDLTIEGQNYVRIPFMLDLSNEAGEVQNVSLNIEDQVGLMTPYLRQYRGLVGTQVIVKLVTVPPESTVASSVDFAEMFNVMSSSAANYVVTLELGAENPLTRACPRRTQLRDRCSHTYRSVECGYTGSMQSCDLTLNGANGCQAHNNTLRYGGSPSITVRNL</sequence>